<organism evidence="2 3">
    <name type="scientific">Limosilactobacillus ingluviei DSM 15946</name>
    <dbReference type="NCBI Taxonomy" id="1423760"/>
    <lineage>
        <taxon>Bacteria</taxon>
        <taxon>Bacillati</taxon>
        <taxon>Bacillota</taxon>
        <taxon>Bacilli</taxon>
        <taxon>Lactobacillales</taxon>
        <taxon>Lactobacillaceae</taxon>
        <taxon>Limosilactobacillus</taxon>
    </lineage>
</organism>
<dbReference type="EMBL" id="AZFK01000077">
    <property type="protein sequence ID" value="KRL88400.1"/>
    <property type="molecule type" value="Genomic_DNA"/>
</dbReference>
<dbReference type="PANTHER" id="PTHR33121:SF70">
    <property type="entry name" value="SIGNALING PROTEIN YKOW"/>
    <property type="match status" value="1"/>
</dbReference>
<feature type="domain" description="EAL" evidence="1">
    <location>
        <begin position="1"/>
        <end position="240"/>
    </location>
</feature>
<evidence type="ECO:0000313" key="2">
    <source>
        <dbReference type="EMBL" id="KRL88400.1"/>
    </source>
</evidence>
<dbReference type="InterPro" id="IPR035919">
    <property type="entry name" value="EAL_sf"/>
</dbReference>
<reference evidence="2 3" key="1">
    <citation type="journal article" date="2015" name="Genome Announc.">
        <title>Expanding the biotechnology potential of lactobacilli through comparative genomics of 213 strains and associated genera.</title>
        <authorList>
            <person name="Sun Z."/>
            <person name="Harris H.M."/>
            <person name="McCann A."/>
            <person name="Guo C."/>
            <person name="Argimon S."/>
            <person name="Zhang W."/>
            <person name="Yang X."/>
            <person name="Jeffery I.B."/>
            <person name="Cooney J.C."/>
            <person name="Kagawa T.F."/>
            <person name="Liu W."/>
            <person name="Song Y."/>
            <person name="Salvetti E."/>
            <person name="Wrobel A."/>
            <person name="Rasinkangas P."/>
            <person name="Parkhill J."/>
            <person name="Rea M.C."/>
            <person name="O'Sullivan O."/>
            <person name="Ritari J."/>
            <person name="Douillard F.P."/>
            <person name="Paul Ross R."/>
            <person name="Yang R."/>
            <person name="Briner A.E."/>
            <person name="Felis G.E."/>
            <person name="de Vos W.M."/>
            <person name="Barrangou R."/>
            <person name="Klaenhammer T.R."/>
            <person name="Caufield P.W."/>
            <person name="Cui Y."/>
            <person name="Zhang H."/>
            <person name="O'Toole P.W."/>
        </authorList>
    </citation>
    <scope>NUCLEOTIDE SEQUENCE [LARGE SCALE GENOMIC DNA]</scope>
    <source>
        <strain evidence="2 3">DSM 15946</strain>
    </source>
</reference>
<dbReference type="SUPFAM" id="SSF141868">
    <property type="entry name" value="EAL domain-like"/>
    <property type="match status" value="1"/>
</dbReference>
<evidence type="ECO:0000259" key="1">
    <source>
        <dbReference type="PROSITE" id="PS50883"/>
    </source>
</evidence>
<dbReference type="PANTHER" id="PTHR33121">
    <property type="entry name" value="CYCLIC DI-GMP PHOSPHODIESTERASE PDEF"/>
    <property type="match status" value="1"/>
</dbReference>
<gene>
    <name evidence="2" type="ORF">FC43_GL000342</name>
</gene>
<dbReference type="RefSeq" id="WP_056955367.1">
    <property type="nucleotide sequence ID" value="NZ_AZFK01000077.1"/>
</dbReference>
<proteinExistence type="predicted"/>
<dbReference type="InterPro" id="IPR001633">
    <property type="entry name" value="EAL_dom"/>
</dbReference>
<dbReference type="AlphaFoldDB" id="A0A0R1U586"/>
<dbReference type="Proteomes" id="UP000050816">
    <property type="component" value="Unassembled WGS sequence"/>
</dbReference>
<evidence type="ECO:0000313" key="3">
    <source>
        <dbReference type="Proteomes" id="UP000050816"/>
    </source>
</evidence>
<accession>A0A0R1U586</accession>
<dbReference type="Pfam" id="PF00563">
    <property type="entry name" value="EAL"/>
    <property type="match status" value="1"/>
</dbReference>
<name>A0A0R1U586_9LACO</name>
<protein>
    <recommendedName>
        <fullName evidence="1">EAL domain-containing protein</fullName>
    </recommendedName>
</protein>
<dbReference type="CDD" id="cd01948">
    <property type="entry name" value="EAL"/>
    <property type="match status" value="1"/>
</dbReference>
<dbReference type="SMART" id="SM00052">
    <property type="entry name" value="EAL"/>
    <property type="match status" value="1"/>
</dbReference>
<dbReference type="PROSITE" id="PS50883">
    <property type="entry name" value="EAL"/>
    <property type="match status" value="1"/>
</dbReference>
<dbReference type="GO" id="GO:0071111">
    <property type="term" value="F:cyclic-guanylate-specific phosphodiesterase activity"/>
    <property type="evidence" value="ECO:0007669"/>
    <property type="project" value="InterPro"/>
</dbReference>
<sequence length="241" mass="27511">MGLIEQLELYCQPIYQVTTLEAAQPCDYEVLLRKKGGRPLLPQELYATTATASARQALRQWMLAQLAHFADHQPRLTIDVNIDPWQFHYPDVWDYLAQLRQVGPQINIEITERNESSFDAAANFGRLLARAQNLGFAISLDDVGSGYNSLQAVIDNSTYLSRIKFSLLLFQRRDQQSKLLFARAWQELAASRNLDLVVEGIEDQLLAEALLKQGCHYQQGFYWQRPFPLKKLCGCQNGDCD</sequence>
<dbReference type="Gene3D" id="3.20.20.450">
    <property type="entry name" value="EAL domain"/>
    <property type="match status" value="1"/>
</dbReference>
<comment type="caution">
    <text evidence="2">The sequence shown here is derived from an EMBL/GenBank/DDBJ whole genome shotgun (WGS) entry which is preliminary data.</text>
</comment>
<dbReference type="InterPro" id="IPR050706">
    <property type="entry name" value="Cyclic-di-GMP_PDE-like"/>
</dbReference>
<dbReference type="PATRIC" id="fig|1423760.3.peg.359"/>